<comment type="caution">
    <text evidence="3">The sequence shown here is derived from an EMBL/GenBank/DDBJ whole genome shotgun (WGS) entry which is preliminary data.</text>
</comment>
<keyword evidence="3" id="KW-0456">Lyase</keyword>
<dbReference type="PANTHER" id="PTHR43000">
    <property type="entry name" value="DTDP-D-GLUCOSE 4,6-DEHYDRATASE-RELATED"/>
    <property type="match status" value="1"/>
</dbReference>
<accession>A0A231H9H9</accession>
<organism evidence="3 4">
    <name type="scientific">Nocardia cerradoensis</name>
    <dbReference type="NCBI Taxonomy" id="85688"/>
    <lineage>
        <taxon>Bacteria</taxon>
        <taxon>Bacillati</taxon>
        <taxon>Actinomycetota</taxon>
        <taxon>Actinomycetes</taxon>
        <taxon>Mycobacteriales</taxon>
        <taxon>Nocardiaceae</taxon>
        <taxon>Nocardia</taxon>
    </lineage>
</organism>
<comment type="similarity">
    <text evidence="1">Belongs to the NAD(P)-dependent epimerase/dehydratase family.</text>
</comment>
<evidence type="ECO:0000259" key="2">
    <source>
        <dbReference type="Pfam" id="PF01370"/>
    </source>
</evidence>
<dbReference type="InterPro" id="IPR036291">
    <property type="entry name" value="NAD(P)-bd_dom_sf"/>
</dbReference>
<proteinExistence type="inferred from homology"/>
<keyword evidence="4" id="KW-1185">Reference proteome</keyword>
<reference evidence="3 4" key="1">
    <citation type="submission" date="2017-07" db="EMBL/GenBank/DDBJ databases">
        <title>First draft Genome Sequence of Nocardia cerradoensis isolated from human infection.</title>
        <authorList>
            <person name="Carrasco G."/>
        </authorList>
    </citation>
    <scope>NUCLEOTIDE SEQUENCE [LARGE SCALE GENOMIC DNA]</scope>
    <source>
        <strain evidence="3 4">CNM20130759</strain>
    </source>
</reference>
<dbReference type="Proteomes" id="UP000215506">
    <property type="component" value="Unassembled WGS sequence"/>
</dbReference>
<dbReference type="EC" id="4.2.1.46" evidence="3"/>
<dbReference type="Gene3D" id="3.40.50.720">
    <property type="entry name" value="NAD(P)-binding Rossmann-like Domain"/>
    <property type="match status" value="1"/>
</dbReference>
<dbReference type="SUPFAM" id="SSF51735">
    <property type="entry name" value="NAD(P)-binding Rossmann-fold domains"/>
    <property type="match status" value="1"/>
</dbReference>
<dbReference type="Pfam" id="PF01370">
    <property type="entry name" value="Epimerase"/>
    <property type="match status" value="1"/>
</dbReference>
<evidence type="ECO:0000256" key="1">
    <source>
        <dbReference type="ARBA" id="ARBA00007637"/>
    </source>
</evidence>
<protein>
    <submittedName>
        <fullName evidence="3">dTDP-glucose 4,6-dehydratase</fullName>
        <ecNumber evidence="3">4.2.1.46</ecNumber>
    </submittedName>
</protein>
<feature type="domain" description="NAD-dependent epimerase/dehydratase" evidence="2">
    <location>
        <begin position="5"/>
        <end position="229"/>
    </location>
</feature>
<dbReference type="AlphaFoldDB" id="A0A231H9H9"/>
<dbReference type="GO" id="GO:0008460">
    <property type="term" value="F:dTDP-glucose 4,6-dehydratase activity"/>
    <property type="evidence" value="ECO:0007669"/>
    <property type="project" value="UniProtKB-EC"/>
</dbReference>
<evidence type="ECO:0000313" key="4">
    <source>
        <dbReference type="Proteomes" id="UP000215506"/>
    </source>
</evidence>
<gene>
    <name evidence="3" type="primary">rfbB</name>
    <name evidence="3" type="ORF">B7C42_01965</name>
</gene>
<sequence length="316" mass="34203">MRIGVTGGSGFIGAHVIRRLAESGHTVYALDTVAPSTPDPRARFRRLDVLDPAAVLDASSDLEVIFHLAGMSNVDVAQHDPLRTVRLNVDGTAHVLEAVRVHGLRRMVFASTVWVYGAAYDTSGGTEPLTEAAPMALAKAGHIYTSTKIAAEMLIHSYAETYEVPFTILRYGVPYGPGMRDELVLARFVRKALAGEPLTIAGDGKQFRNYVFVEDLADAHALVLDDAAENQVIALEGNERVSVLDMAEAVQARFPGTTIEHVPARPGDFRGIDVSNALARTLVGWRPTTTFQDGVRRYVEWYLAEHPDSAAAPGNG</sequence>
<dbReference type="EMBL" id="NGAF01000003">
    <property type="protein sequence ID" value="OXR45673.1"/>
    <property type="molecule type" value="Genomic_DNA"/>
</dbReference>
<evidence type="ECO:0000313" key="3">
    <source>
        <dbReference type="EMBL" id="OXR45673.1"/>
    </source>
</evidence>
<dbReference type="InterPro" id="IPR001509">
    <property type="entry name" value="Epimerase_deHydtase"/>
</dbReference>
<name>A0A231H9H9_9NOCA</name>